<name>A0A066YKV4_9ACTN</name>
<gene>
    <name evidence="1" type="ORF">KCH_61190</name>
</gene>
<comment type="caution">
    <text evidence="1">The sequence shown here is derived from an EMBL/GenBank/DDBJ whole genome shotgun (WGS) entry which is preliminary data.</text>
</comment>
<evidence type="ECO:0000313" key="1">
    <source>
        <dbReference type="EMBL" id="KDN82103.1"/>
    </source>
</evidence>
<keyword evidence="2" id="KW-1185">Reference proteome</keyword>
<proteinExistence type="predicted"/>
<reference evidence="1 2" key="1">
    <citation type="submission" date="2014-05" db="EMBL/GenBank/DDBJ databases">
        <title>Draft Genome Sequence of Kitasatospora cheerisanensis KCTC 2395.</title>
        <authorList>
            <person name="Nam D.H."/>
        </authorList>
    </citation>
    <scope>NUCLEOTIDE SEQUENCE [LARGE SCALE GENOMIC DNA]</scope>
    <source>
        <strain evidence="1 2">KCTC 2395</strain>
    </source>
</reference>
<dbReference type="Proteomes" id="UP000027178">
    <property type="component" value="Unassembled WGS sequence"/>
</dbReference>
<sequence>MLADRLGVPVFPVGRTEGGVLALDGQGRLFRQGRSGWWYLGATPEEGLARLVEGYAPALVDGRGQWAEPAPLPRAVHEGAWTDTGPASELLAAALALAASATRPLRRHGLPALGGLVLTVDGEGAEFPLLHKEFDLDAGDPERAIAEIVDRTFLRPGMRPVKVTVRLTDSRGAGEGGWDVLVVAHADRSRQLSLRHRTPAGAQLPDSADVTATVTALAALGAAHRTVGGTA</sequence>
<dbReference type="RefSeq" id="WP_051653557.1">
    <property type="nucleotide sequence ID" value="NZ_KK853997.1"/>
</dbReference>
<dbReference type="InterPro" id="IPR025850">
    <property type="entry name" value="SUKH-3"/>
</dbReference>
<dbReference type="EMBL" id="JNBY01000123">
    <property type="protein sequence ID" value="KDN82103.1"/>
    <property type="molecule type" value="Genomic_DNA"/>
</dbReference>
<dbReference type="Pfam" id="PF14433">
    <property type="entry name" value="SUKH-3"/>
    <property type="match status" value="1"/>
</dbReference>
<dbReference type="AlphaFoldDB" id="A0A066YKV4"/>
<dbReference type="PATRIC" id="fig|1348663.4.peg.5922"/>
<protein>
    <submittedName>
        <fullName evidence="1">Uncharacterized protein</fullName>
    </submittedName>
</protein>
<organism evidence="1 2">
    <name type="scientific">Kitasatospora cheerisanensis KCTC 2395</name>
    <dbReference type="NCBI Taxonomy" id="1348663"/>
    <lineage>
        <taxon>Bacteria</taxon>
        <taxon>Bacillati</taxon>
        <taxon>Actinomycetota</taxon>
        <taxon>Actinomycetes</taxon>
        <taxon>Kitasatosporales</taxon>
        <taxon>Streptomycetaceae</taxon>
        <taxon>Kitasatospora</taxon>
    </lineage>
</organism>
<accession>A0A066YKV4</accession>
<dbReference type="eggNOG" id="COG1196">
    <property type="taxonomic scope" value="Bacteria"/>
</dbReference>
<dbReference type="HOGENOM" id="CLU_1198496_0_0_11"/>
<evidence type="ECO:0000313" key="2">
    <source>
        <dbReference type="Proteomes" id="UP000027178"/>
    </source>
</evidence>